<keyword evidence="2" id="KW-1185">Reference proteome</keyword>
<dbReference type="STRING" id="86666.SAMN04490247_0891"/>
<sequence>MGIVIFLILLLVAVLVHMSQKRKELERRVEELEKLNGIEHYEQDTVGPIDKGE</sequence>
<name>A0A1G8R8I2_9BACI</name>
<reference evidence="2" key="1">
    <citation type="submission" date="2016-10" db="EMBL/GenBank/DDBJ databases">
        <authorList>
            <person name="Varghese N."/>
            <person name="Submissions S."/>
        </authorList>
    </citation>
    <scope>NUCLEOTIDE SEQUENCE [LARGE SCALE GENOMIC DNA]</scope>
    <source>
        <strain evidence="2">DSM 4771</strain>
    </source>
</reference>
<dbReference type="EMBL" id="FNEV01000002">
    <property type="protein sequence ID" value="SDJ13258.1"/>
    <property type="molecule type" value="Genomic_DNA"/>
</dbReference>
<organism evidence="1 2">
    <name type="scientific">Salimicrobium halophilum</name>
    <dbReference type="NCBI Taxonomy" id="86666"/>
    <lineage>
        <taxon>Bacteria</taxon>
        <taxon>Bacillati</taxon>
        <taxon>Bacillota</taxon>
        <taxon>Bacilli</taxon>
        <taxon>Bacillales</taxon>
        <taxon>Bacillaceae</taxon>
        <taxon>Salimicrobium</taxon>
    </lineage>
</organism>
<accession>A0A1G8R8I2</accession>
<protein>
    <submittedName>
        <fullName evidence="1">Uncharacterized protein</fullName>
    </submittedName>
</protein>
<proteinExistence type="predicted"/>
<dbReference type="RefSeq" id="WP_176757425.1">
    <property type="nucleotide sequence ID" value="NZ_FNEV01000002.1"/>
</dbReference>
<evidence type="ECO:0000313" key="1">
    <source>
        <dbReference type="EMBL" id="SDJ13258.1"/>
    </source>
</evidence>
<dbReference type="AlphaFoldDB" id="A0A1G8R8I2"/>
<evidence type="ECO:0000313" key="2">
    <source>
        <dbReference type="Proteomes" id="UP000199225"/>
    </source>
</evidence>
<gene>
    <name evidence="1" type="ORF">SAMN04490247_0891</name>
</gene>
<dbReference type="Proteomes" id="UP000199225">
    <property type="component" value="Unassembled WGS sequence"/>
</dbReference>